<dbReference type="EMBL" id="CATQJL010000223">
    <property type="protein sequence ID" value="CAJ0600200.1"/>
    <property type="molecule type" value="Genomic_DNA"/>
</dbReference>
<sequence>MGNIFFAKCMGPSPKATFKFPIFWPTAPPLPTRPPLTLTPRTRTREPITQGSSYWDDIDLRSSTPGTIDGSGNCVCNPGLGSSVPPSTPSVLVESPPPVIIIAPPSGQDVSSTISPDLTSTFPPRGYPPIEISGLGSPDGSGEESGEYSAIPEASGEASGAPEASGDFSGTPEASGESSGIPEASGESSGVTDLPGGSITPLVPNGISVPTNAGLQQIVTDAIQVLNNMGASNALSFIQFIASSISFDTDTLNQLAPSLTVLRTSLAQYPADCRRSTAATYDYNTLDDVFNFDTSFWLAPQNAVSRFIRIFETAAQFVQDYCN</sequence>
<evidence type="ECO:0000313" key="3">
    <source>
        <dbReference type="Proteomes" id="UP001176961"/>
    </source>
</evidence>
<gene>
    <name evidence="2" type="ORF">CYNAS_LOCUS12183</name>
</gene>
<dbReference type="Proteomes" id="UP001176961">
    <property type="component" value="Unassembled WGS sequence"/>
</dbReference>
<comment type="caution">
    <text evidence="2">The sequence shown here is derived from an EMBL/GenBank/DDBJ whole genome shotgun (WGS) entry which is preliminary data.</text>
</comment>
<dbReference type="AlphaFoldDB" id="A0AA36M785"/>
<keyword evidence="3" id="KW-1185">Reference proteome</keyword>
<feature type="compositionally biased region" description="Polar residues" evidence="1">
    <location>
        <begin position="108"/>
        <end position="122"/>
    </location>
</feature>
<feature type="region of interest" description="Disordered" evidence="1">
    <location>
        <begin position="105"/>
        <end position="197"/>
    </location>
</feature>
<name>A0AA36M785_CYLNA</name>
<feature type="compositionally biased region" description="Low complexity" evidence="1">
    <location>
        <begin position="147"/>
        <end position="166"/>
    </location>
</feature>
<accession>A0AA36M785</accession>
<proteinExistence type="predicted"/>
<evidence type="ECO:0000256" key="1">
    <source>
        <dbReference type="SAM" id="MobiDB-lite"/>
    </source>
</evidence>
<organism evidence="2 3">
    <name type="scientific">Cylicocyclus nassatus</name>
    <name type="common">Nematode worm</name>
    <dbReference type="NCBI Taxonomy" id="53992"/>
    <lineage>
        <taxon>Eukaryota</taxon>
        <taxon>Metazoa</taxon>
        <taxon>Ecdysozoa</taxon>
        <taxon>Nematoda</taxon>
        <taxon>Chromadorea</taxon>
        <taxon>Rhabditida</taxon>
        <taxon>Rhabditina</taxon>
        <taxon>Rhabditomorpha</taxon>
        <taxon>Strongyloidea</taxon>
        <taxon>Strongylidae</taxon>
        <taxon>Cylicocyclus</taxon>
    </lineage>
</organism>
<reference evidence="2" key="1">
    <citation type="submission" date="2023-07" db="EMBL/GenBank/DDBJ databases">
        <authorList>
            <consortium name="CYATHOMIX"/>
        </authorList>
    </citation>
    <scope>NUCLEOTIDE SEQUENCE</scope>
    <source>
        <strain evidence="2">N/A</strain>
    </source>
</reference>
<evidence type="ECO:0000313" key="2">
    <source>
        <dbReference type="EMBL" id="CAJ0600200.1"/>
    </source>
</evidence>
<protein>
    <submittedName>
        <fullName evidence="2">Uncharacterized protein</fullName>
    </submittedName>
</protein>